<evidence type="ECO:0000256" key="4">
    <source>
        <dbReference type="ARBA" id="ARBA00022679"/>
    </source>
</evidence>
<dbReference type="SUPFAM" id="SSF158472">
    <property type="entry name" value="HAMP domain-like"/>
    <property type="match status" value="1"/>
</dbReference>
<feature type="transmembrane region" description="Helical" evidence="12">
    <location>
        <begin position="12"/>
        <end position="34"/>
    </location>
</feature>
<dbReference type="Proteomes" id="UP000253034">
    <property type="component" value="Unassembled WGS sequence"/>
</dbReference>
<evidence type="ECO:0000256" key="8">
    <source>
        <dbReference type="ARBA" id="ARBA00022840"/>
    </source>
</evidence>
<evidence type="ECO:0000256" key="3">
    <source>
        <dbReference type="ARBA" id="ARBA00022553"/>
    </source>
</evidence>
<keyword evidence="7 14" id="KW-0418">Kinase</keyword>
<dbReference type="EMBL" id="QPJT01000019">
    <property type="protein sequence ID" value="RCX12990.1"/>
    <property type="molecule type" value="Genomic_DNA"/>
</dbReference>
<evidence type="ECO:0000313" key="15">
    <source>
        <dbReference type="Proteomes" id="UP000253034"/>
    </source>
</evidence>
<evidence type="ECO:0000256" key="6">
    <source>
        <dbReference type="ARBA" id="ARBA00022741"/>
    </source>
</evidence>
<name>A0A369AUD7_9FIRM</name>
<proteinExistence type="predicted"/>
<dbReference type="PANTHER" id="PTHR34220">
    <property type="entry name" value="SENSOR HISTIDINE KINASE YPDA"/>
    <property type="match status" value="1"/>
</dbReference>
<dbReference type="Pfam" id="PF02518">
    <property type="entry name" value="HATPase_c"/>
    <property type="match status" value="1"/>
</dbReference>
<accession>A0A369AUD7</accession>
<evidence type="ECO:0000259" key="13">
    <source>
        <dbReference type="PROSITE" id="PS50885"/>
    </source>
</evidence>
<feature type="domain" description="HAMP" evidence="13">
    <location>
        <begin position="314"/>
        <end position="367"/>
    </location>
</feature>
<dbReference type="PANTHER" id="PTHR34220:SF11">
    <property type="entry name" value="SENSOR PROTEIN KINASE HPTS"/>
    <property type="match status" value="1"/>
</dbReference>
<protein>
    <submittedName>
        <fullName evidence="14">Two-component system sensor histidine kinase YesM</fullName>
    </submittedName>
</protein>
<keyword evidence="9 12" id="KW-1133">Transmembrane helix</keyword>
<dbReference type="InterPro" id="IPR003660">
    <property type="entry name" value="HAMP_dom"/>
</dbReference>
<keyword evidence="10" id="KW-0902">Two-component regulatory system</keyword>
<dbReference type="AlphaFoldDB" id="A0A369AUD7"/>
<dbReference type="Pfam" id="PF06580">
    <property type="entry name" value="His_kinase"/>
    <property type="match status" value="1"/>
</dbReference>
<dbReference type="InterPro" id="IPR010559">
    <property type="entry name" value="Sig_transdc_His_kin_internal"/>
</dbReference>
<keyword evidence="5 12" id="KW-0812">Transmembrane</keyword>
<dbReference type="SUPFAM" id="SSF55874">
    <property type="entry name" value="ATPase domain of HSP90 chaperone/DNA topoisomerase II/histidine kinase"/>
    <property type="match status" value="1"/>
</dbReference>
<dbReference type="GO" id="GO:0000155">
    <property type="term" value="F:phosphorelay sensor kinase activity"/>
    <property type="evidence" value="ECO:0007669"/>
    <property type="project" value="InterPro"/>
</dbReference>
<evidence type="ECO:0000256" key="10">
    <source>
        <dbReference type="ARBA" id="ARBA00023012"/>
    </source>
</evidence>
<dbReference type="PROSITE" id="PS50885">
    <property type="entry name" value="HAMP"/>
    <property type="match status" value="1"/>
</dbReference>
<dbReference type="InterPro" id="IPR003594">
    <property type="entry name" value="HATPase_dom"/>
</dbReference>
<organism evidence="14 15">
    <name type="scientific">Anaerobacterium chartisolvens</name>
    <dbReference type="NCBI Taxonomy" id="1297424"/>
    <lineage>
        <taxon>Bacteria</taxon>
        <taxon>Bacillati</taxon>
        <taxon>Bacillota</taxon>
        <taxon>Clostridia</taxon>
        <taxon>Eubacteriales</taxon>
        <taxon>Oscillospiraceae</taxon>
        <taxon>Anaerobacterium</taxon>
    </lineage>
</organism>
<dbReference type="Gene3D" id="3.30.565.10">
    <property type="entry name" value="Histidine kinase-like ATPase, C-terminal domain"/>
    <property type="match status" value="1"/>
</dbReference>
<comment type="caution">
    <text evidence="14">The sequence shown here is derived from an EMBL/GenBank/DDBJ whole genome shotgun (WGS) entry which is preliminary data.</text>
</comment>
<feature type="transmembrane region" description="Helical" evidence="12">
    <location>
        <begin position="292"/>
        <end position="312"/>
    </location>
</feature>
<dbReference type="InterPro" id="IPR036890">
    <property type="entry name" value="HATPase_C_sf"/>
</dbReference>
<dbReference type="Gene3D" id="6.10.340.10">
    <property type="match status" value="1"/>
</dbReference>
<evidence type="ECO:0000256" key="9">
    <source>
        <dbReference type="ARBA" id="ARBA00022989"/>
    </source>
</evidence>
<evidence type="ECO:0000313" key="14">
    <source>
        <dbReference type="EMBL" id="RCX12990.1"/>
    </source>
</evidence>
<keyword evidence="2" id="KW-1003">Cell membrane</keyword>
<keyword evidence="11 12" id="KW-0472">Membrane</keyword>
<keyword evidence="8" id="KW-0067">ATP-binding</keyword>
<keyword evidence="6" id="KW-0547">Nucleotide-binding</keyword>
<dbReference type="OrthoDB" id="370211at2"/>
<dbReference type="InterPro" id="IPR050640">
    <property type="entry name" value="Bact_2-comp_sensor_kinase"/>
</dbReference>
<keyword evidence="15" id="KW-1185">Reference proteome</keyword>
<evidence type="ECO:0000256" key="11">
    <source>
        <dbReference type="ARBA" id="ARBA00023136"/>
    </source>
</evidence>
<evidence type="ECO:0000256" key="2">
    <source>
        <dbReference type="ARBA" id="ARBA00022475"/>
    </source>
</evidence>
<evidence type="ECO:0000256" key="5">
    <source>
        <dbReference type="ARBA" id="ARBA00022692"/>
    </source>
</evidence>
<dbReference type="RefSeq" id="WP_114298740.1">
    <property type="nucleotide sequence ID" value="NZ_QPJT01000019.1"/>
</dbReference>
<evidence type="ECO:0000256" key="12">
    <source>
        <dbReference type="SAM" id="Phobius"/>
    </source>
</evidence>
<comment type="subcellular location">
    <subcellularLocation>
        <location evidence="1">Cell membrane</location>
        <topology evidence="1">Multi-pass membrane protein</topology>
    </subcellularLocation>
</comment>
<dbReference type="GO" id="GO:0005524">
    <property type="term" value="F:ATP binding"/>
    <property type="evidence" value="ECO:0007669"/>
    <property type="project" value="UniProtKB-KW"/>
</dbReference>
<dbReference type="GO" id="GO:0005886">
    <property type="term" value="C:plasma membrane"/>
    <property type="evidence" value="ECO:0007669"/>
    <property type="project" value="UniProtKB-SubCell"/>
</dbReference>
<keyword evidence="4" id="KW-0808">Transferase</keyword>
<evidence type="ECO:0000256" key="7">
    <source>
        <dbReference type="ARBA" id="ARBA00022777"/>
    </source>
</evidence>
<keyword evidence="3" id="KW-0597">Phosphoprotein</keyword>
<gene>
    <name evidence="14" type="ORF">DFR58_11947</name>
</gene>
<sequence length="600" mass="68887">MNNINLQTKIIISFSIVMFVMVISFGLYISLYFMKIQEDRIIENIEELTSKFTKQIDYYMRDLTQSARNLAYEPGLIEQLKIINQFDDINDYDLTMFDRNIGDTIARVVSLNSFSLSPNIAYTNIYVYSKNMKYKYSFTSTSVGNLEKVLRDKLYQNDLEKDKFTIYCSNSNTSQASAPNYSIIIPIMDNLGNLCGYLEIIQDNHVLDEIFNVGSLGKCIIIDKYNNIVYLKEPLGDKTLTFLTSSKTSGGSYLRDSSNNYFFHFKSVYSQWHVFIQYTTESLFAPLNTMKFANYIFIFVLLILSLMFIYYFSRILTTPIIKLRDEILKVNGSNMEFNFDGVSYNNEIEMLNKAFQDMLFRLKESVQSEITAHKEEAKARFSALQAQMSPHFIHNVLYLISISIRNNKGDDAVKMCKQLSNMLRYIVNSPFSTVTLEEEISYMWNYLSLQEKSYGDAINYSIDLQESIKLITLPRLVIQPFVENAIQHGFIKCKPPWKISISCIEKNDSWVIIISDNGIGIKPDKLDEIWEKISGNNALVTQERSDDTPGMCSMGIVNTVMRLKLLYGEELSFDICSNNGSGTTVSISGPIKPQISSLEL</sequence>
<reference evidence="14 15" key="1">
    <citation type="submission" date="2018-07" db="EMBL/GenBank/DDBJ databases">
        <title>Genomic Encyclopedia of Type Strains, Phase IV (KMG-IV): sequencing the most valuable type-strain genomes for metagenomic binning, comparative biology and taxonomic classification.</title>
        <authorList>
            <person name="Goeker M."/>
        </authorList>
    </citation>
    <scope>NUCLEOTIDE SEQUENCE [LARGE SCALE GENOMIC DNA]</scope>
    <source>
        <strain evidence="14 15">DSM 27016</strain>
    </source>
</reference>
<evidence type="ECO:0000256" key="1">
    <source>
        <dbReference type="ARBA" id="ARBA00004651"/>
    </source>
</evidence>